<reference evidence="3" key="2">
    <citation type="submission" date="2016-03" db="EMBL/GenBank/DDBJ databases">
        <authorList>
            <person name="Seldin L."/>
        </authorList>
    </citation>
    <scope>NUCLEOTIDE SEQUENCE [LARGE SCALE GENOMIC DNA]</scope>
    <source>
        <strain evidence="3">PP9</strain>
    </source>
</reference>
<dbReference type="KEGG" id="rst:ATY39_03300"/>
<accession>A0A143HB44</accession>
<dbReference type="RefSeq" id="WP_066785791.1">
    <property type="nucleotide sequence ID" value="NZ_CP014806.1"/>
</dbReference>
<dbReference type="PROSITE" id="PS00061">
    <property type="entry name" value="ADH_SHORT"/>
    <property type="match status" value="1"/>
</dbReference>
<dbReference type="GO" id="GO:0032787">
    <property type="term" value="P:monocarboxylic acid metabolic process"/>
    <property type="evidence" value="ECO:0007669"/>
    <property type="project" value="UniProtKB-ARBA"/>
</dbReference>
<comment type="similarity">
    <text evidence="1">Belongs to the short-chain dehydrogenases/reductases (SDR) family.</text>
</comment>
<organism evidence="2 3">
    <name type="scientific">Rummeliibacillus stabekisii</name>
    <dbReference type="NCBI Taxonomy" id="241244"/>
    <lineage>
        <taxon>Bacteria</taxon>
        <taxon>Bacillati</taxon>
        <taxon>Bacillota</taxon>
        <taxon>Bacilli</taxon>
        <taxon>Bacillales</taxon>
        <taxon>Caryophanaceae</taxon>
        <taxon>Rummeliibacillus</taxon>
    </lineage>
</organism>
<evidence type="ECO:0000313" key="3">
    <source>
        <dbReference type="Proteomes" id="UP000076021"/>
    </source>
</evidence>
<dbReference type="SUPFAM" id="SSF51735">
    <property type="entry name" value="NAD(P)-binding Rossmann-fold domains"/>
    <property type="match status" value="1"/>
</dbReference>
<proteinExistence type="inferred from homology"/>
<reference evidence="2 3" key="1">
    <citation type="journal article" date="2016" name="Genome Announc.">
        <title>Whole-Genome Sequence of Rummeliibacillus stabekisii Strain PP9 Isolated from Antarctic Soil.</title>
        <authorList>
            <person name="da Mota F.F."/>
            <person name="Vollu R.E."/>
            <person name="Jurelevicius D."/>
            <person name="Seldin L."/>
        </authorList>
    </citation>
    <scope>NUCLEOTIDE SEQUENCE [LARGE SCALE GENOMIC DNA]</scope>
    <source>
        <strain evidence="2 3">PP9</strain>
    </source>
</reference>
<keyword evidence="3" id="KW-1185">Reference proteome</keyword>
<name>A0A143HB44_9BACL</name>
<evidence type="ECO:0000313" key="2">
    <source>
        <dbReference type="EMBL" id="AMW98551.1"/>
    </source>
</evidence>
<dbReference type="InterPro" id="IPR020904">
    <property type="entry name" value="Sc_DH/Rdtase_CS"/>
</dbReference>
<dbReference type="STRING" id="241244.ATY39_03300"/>
<protein>
    <submittedName>
        <fullName evidence="2">3-ketoacyl-ACP synthase</fullName>
    </submittedName>
</protein>
<dbReference type="EMBL" id="CP014806">
    <property type="protein sequence ID" value="AMW98551.1"/>
    <property type="molecule type" value="Genomic_DNA"/>
</dbReference>
<sequence>MKKFALVLGASGSIGSAICNELAANGWSLYMQYNHNVAGMQQLAEELIQQYPKQEFMPIRADLSKEEAAEQISRSIFTIHAIVIASGHALYKLCEDTDANEMGHLFQVHVETPIQLVGILSQKLRQHKVSYITFIGSIWGEAGGSFESVYSAAKGAIHTFVKAYAKEVAYNGIRVNAVAPGFIETKMNGHLSEEEKASLIEEIPLARGGKPEEVAYLVDFLLSGKADYMTGQILRLNGGWYI</sequence>
<gene>
    <name evidence="2" type="ORF">ATY39_03300</name>
</gene>
<dbReference type="PRINTS" id="PR00081">
    <property type="entry name" value="GDHRDH"/>
</dbReference>
<dbReference type="NCBIfam" id="NF047420">
    <property type="entry name" value="EF_P_mod_YmfI"/>
    <property type="match status" value="1"/>
</dbReference>
<dbReference type="Gene3D" id="3.40.50.720">
    <property type="entry name" value="NAD(P)-binding Rossmann-like Domain"/>
    <property type="match status" value="1"/>
</dbReference>
<dbReference type="PANTHER" id="PTHR42879:SF2">
    <property type="entry name" value="3-OXOACYL-[ACYL-CARRIER-PROTEIN] REDUCTASE FABG"/>
    <property type="match status" value="1"/>
</dbReference>
<dbReference type="InterPro" id="IPR036291">
    <property type="entry name" value="NAD(P)-bd_dom_sf"/>
</dbReference>
<dbReference type="InterPro" id="IPR002347">
    <property type="entry name" value="SDR_fam"/>
</dbReference>
<dbReference type="Pfam" id="PF13561">
    <property type="entry name" value="adh_short_C2"/>
    <property type="match status" value="1"/>
</dbReference>
<dbReference type="InterPro" id="IPR050259">
    <property type="entry name" value="SDR"/>
</dbReference>
<dbReference type="PANTHER" id="PTHR42879">
    <property type="entry name" value="3-OXOACYL-(ACYL-CARRIER-PROTEIN) REDUCTASE"/>
    <property type="match status" value="1"/>
</dbReference>
<dbReference type="OrthoDB" id="9803333at2"/>
<dbReference type="AlphaFoldDB" id="A0A143HB44"/>
<dbReference type="Proteomes" id="UP000076021">
    <property type="component" value="Chromosome"/>
</dbReference>
<evidence type="ECO:0000256" key="1">
    <source>
        <dbReference type="ARBA" id="ARBA00006484"/>
    </source>
</evidence>
<dbReference type="CDD" id="cd05233">
    <property type="entry name" value="SDR_c"/>
    <property type="match status" value="1"/>
</dbReference>